<evidence type="ECO:0000256" key="5">
    <source>
        <dbReference type="ARBA" id="ARBA00023015"/>
    </source>
</evidence>
<feature type="domain" description="C2H2-type" evidence="10">
    <location>
        <begin position="285"/>
        <end position="315"/>
    </location>
</feature>
<evidence type="ECO:0000256" key="8">
    <source>
        <dbReference type="PROSITE-ProRule" id="PRU00042"/>
    </source>
</evidence>
<dbReference type="Proteomes" id="UP000230002">
    <property type="component" value="Unassembled WGS sequence"/>
</dbReference>
<proteinExistence type="predicted"/>
<dbReference type="SMART" id="SM00355">
    <property type="entry name" value="ZnF_C2H2"/>
    <property type="match status" value="2"/>
</dbReference>
<dbReference type="AlphaFoldDB" id="A0A2G8SPK4"/>
<dbReference type="PANTHER" id="PTHR46179">
    <property type="entry name" value="ZINC FINGER PROTEIN"/>
    <property type="match status" value="1"/>
</dbReference>
<dbReference type="PROSITE" id="PS50157">
    <property type="entry name" value="ZINC_FINGER_C2H2_2"/>
    <property type="match status" value="2"/>
</dbReference>
<evidence type="ECO:0000256" key="1">
    <source>
        <dbReference type="ARBA" id="ARBA00004123"/>
    </source>
</evidence>
<comment type="subcellular location">
    <subcellularLocation>
        <location evidence="1">Nucleus</location>
    </subcellularLocation>
</comment>
<evidence type="ECO:0000256" key="9">
    <source>
        <dbReference type="SAM" id="MobiDB-lite"/>
    </source>
</evidence>
<accession>A0A2G8SPK4</accession>
<dbReference type="GO" id="GO:0008270">
    <property type="term" value="F:zinc ion binding"/>
    <property type="evidence" value="ECO:0007669"/>
    <property type="project" value="UniProtKB-KW"/>
</dbReference>
<dbReference type="PROSITE" id="PS00028">
    <property type="entry name" value="ZINC_FINGER_C2H2_1"/>
    <property type="match status" value="2"/>
</dbReference>
<gene>
    <name evidence="11" type="ORF">GSI_02431</name>
</gene>
<keyword evidence="7" id="KW-0539">Nucleus</keyword>
<dbReference type="InterPro" id="IPR036236">
    <property type="entry name" value="Znf_C2H2_sf"/>
</dbReference>
<evidence type="ECO:0000256" key="4">
    <source>
        <dbReference type="ARBA" id="ARBA00022833"/>
    </source>
</evidence>
<dbReference type="GO" id="GO:0006357">
    <property type="term" value="P:regulation of transcription by RNA polymerase II"/>
    <property type="evidence" value="ECO:0007669"/>
    <property type="project" value="TreeGrafter"/>
</dbReference>
<dbReference type="GO" id="GO:0005634">
    <property type="term" value="C:nucleus"/>
    <property type="evidence" value="ECO:0007669"/>
    <property type="project" value="UniProtKB-SubCell"/>
</dbReference>
<dbReference type="InterPro" id="IPR013087">
    <property type="entry name" value="Znf_C2H2_type"/>
</dbReference>
<dbReference type="Gene3D" id="3.30.160.60">
    <property type="entry name" value="Classic Zinc Finger"/>
    <property type="match status" value="2"/>
</dbReference>
<dbReference type="SUPFAM" id="SSF57667">
    <property type="entry name" value="beta-beta-alpha zinc fingers"/>
    <property type="match status" value="2"/>
</dbReference>
<feature type="region of interest" description="Disordered" evidence="9">
    <location>
        <begin position="338"/>
        <end position="371"/>
    </location>
</feature>
<evidence type="ECO:0000256" key="6">
    <source>
        <dbReference type="ARBA" id="ARBA00023163"/>
    </source>
</evidence>
<keyword evidence="3 8" id="KW-0863">Zinc-finger</keyword>
<dbReference type="Pfam" id="PF00096">
    <property type="entry name" value="zf-C2H2"/>
    <property type="match status" value="1"/>
</dbReference>
<dbReference type="InterPro" id="IPR051061">
    <property type="entry name" value="Zinc_finger_trans_reg"/>
</dbReference>
<keyword evidence="4" id="KW-0862">Zinc</keyword>
<evidence type="ECO:0000259" key="10">
    <source>
        <dbReference type="PROSITE" id="PS50157"/>
    </source>
</evidence>
<reference evidence="11 12" key="1">
    <citation type="journal article" date="2015" name="Sci. Rep.">
        <title>Chromosome-level genome map provides insights into diverse defense mechanisms in the medicinal fungus Ganoderma sinense.</title>
        <authorList>
            <person name="Zhu Y."/>
            <person name="Xu J."/>
            <person name="Sun C."/>
            <person name="Zhou S."/>
            <person name="Xu H."/>
            <person name="Nelson D.R."/>
            <person name="Qian J."/>
            <person name="Song J."/>
            <person name="Luo H."/>
            <person name="Xiang L."/>
            <person name="Li Y."/>
            <person name="Xu Z."/>
            <person name="Ji A."/>
            <person name="Wang L."/>
            <person name="Lu S."/>
            <person name="Hayward A."/>
            <person name="Sun W."/>
            <person name="Li X."/>
            <person name="Schwartz D.C."/>
            <person name="Wang Y."/>
            <person name="Chen S."/>
        </authorList>
    </citation>
    <scope>NUCLEOTIDE SEQUENCE [LARGE SCALE GENOMIC DNA]</scope>
    <source>
        <strain evidence="11 12">ZZ0214-1</strain>
    </source>
</reference>
<evidence type="ECO:0000313" key="12">
    <source>
        <dbReference type="Proteomes" id="UP000230002"/>
    </source>
</evidence>
<dbReference type="OrthoDB" id="2757115at2759"/>
<evidence type="ECO:0000256" key="3">
    <source>
        <dbReference type="ARBA" id="ARBA00022771"/>
    </source>
</evidence>
<evidence type="ECO:0000256" key="7">
    <source>
        <dbReference type="ARBA" id="ARBA00023242"/>
    </source>
</evidence>
<comment type="caution">
    <text evidence="11">The sequence shown here is derived from an EMBL/GenBank/DDBJ whole genome shotgun (WGS) entry which is preliminary data.</text>
</comment>
<protein>
    <submittedName>
        <fullName evidence="11">Transcription factor</fullName>
    </submittedName>
</protein>
<evidence type="ECO:0000256" key="2">
    <source>
        <dbReference type="ARBA" id="ARBA00022723"/>
    </source>
</evidence>
<dbReference type="EMBL" id="AYKW01000003">
    <property type="protein sequence ID" value="PIL35701.1"/>
    <property type="molecule type" value="Genomic_DNA"/>
</dbReference>
<keyword evidence="12" id="KW-1185">Reference proteome</keyword>
<evidence type="ECO:0000313" key="11">
    <source>
        <dbReference type="EMBL" id="PIL35701.1"/>
    </source>
</evidence>
<dbReference type="PANTHER" id="PTHR46179:SF13">
    <property type="entry name" value="C2H2-TYPE DOMAIN-CONTAINING PROTEIN"/>
    <property type="match status" value="1"/>
</dbReference>
<feature type="domain" description="C2H2-type" evidence="10">
    <location>
        <begin position="316"/>
        <end position="346"/>
    </location>
</feature>
<keyword evidence="6" id="KW-0804">Transcription</keyword>
<keyword evidence="5" id="KW-0805">Transcription regulation</keyword>
<organism evidence="11 12">
    <name type="scientific">Ganoderma sinense ZZ0214-1</name>
    <dbReference type="NCBI Taxonomy" id="1077348"/>
    <lineage>
        <taxon>Eukaryota</taxon>
        <taxon>Fungi</taxon>
        <taxon>Dikarya</taxon>
        <taxon>Basidiomycota</taxon>
        <taxon>Agaricomycotina</taxon>
        <taxon>Agaricomycetes</taxon>
        <taxon>Polyporales</taxon>
        <taxon>Polyporaceae</taxon>
        <taxon>Ganoderma</taxon>
    </lineage>
</organism>
<name>A0A2G8SPK4_9APHY</name>
<sequence length="371" mass="41078">MYAIIPDTPTPTFPDWVGMPGTPDASASNQAWLTTRDASDSIADFEREIDDVLGVNFDEFDRTRFLCQSGMEFDWQPEFHNAFPSASSPDSYVDALSSSAYIINGPLSPTSEMTLVNSPTAAVPPELKPSTTEGALVDPQFAFFPPHLMGTGFTFQYRPWSTTSPSDMHSSMTMGRPNYDHHNGQHWPEQPLSQYEAGPARLVVTSLTAGVGLSIDSSVPTSSVDHTLPPQSPSAELQQDALAIGADQKCKRKCTGRRRFVNSAGHKDDAPRKRKRSKQSTTKQFPCPVLHCPRVFTRSHNLSEHISSVHLKERKYGCMVPGCERAYSRNFDLKKHILSKHQGQGPSPKKSKKDDMAVKVRKATKKVVQGW</sequence>
<keyword evidence="2" id="KW-0479">Metal-binding</keyword>
<dbReference type="STRING" id="1077348.A0A2G8SPK4"/>
<feature type="region of interest" description="Disordered" evidence="9">
    <location>
        <begin position="255"/>
        <end position="284"/>
    </location>
</feature>